<dbReference type="KEGG" id="schi:SCHIN_v1c04420"/>
<feature type="transmembrane region" description="Helical" evidence="2">
    <location>
        <begin position="559"/>
        <end position="580"/>
    </location>
</feature>
<name>A0A5B9Y4M8_9MOLU</name>
<accession>A0A5B9Y4M8</accession>
<evidence type="ECO:0000256" key="2">
    <source>
        <dbReference type="SAM" id="Phobius"/>
    </source>
</evidence>
<dbReference type="EMBL" id="CP043026">
    <property type="protein sequence ID" value="QEH61639.1"/>
    <property type="molecule type" value="Genomic_DNA"/>
</dbReference>
<feature type="transmembrane region" description="Helical" evidence="2">
    <location>
        <begin position="62"/>
        <end position="80"/>
    </location>
</feature>
<sequence>MKQIFINNIKNKYLQISFVIIFLIFSFTFLTVFLIYKFSDDFSNNSNLENTSFLMNYEFERINWIMWILLTPLLIISPLLTSYKLINKSNNYYFGIMSVVKFYCLYLLINILYILVFIISFHLVFFGFFTGTYILFINYSLSQFIGLIITYLILSVIIYAIYIITNLKTFVISSSVLILFALPVINFVSNLNGSFNSGESYQYKYTDNEGNDTEISFSNYDVIMINDFLNHFDVNYNDLEKNKEEIKLKLNQICSSDETNIYIEKEYIHYICKLEQKAVEANYQAEKGVNLIWKNILNNEDGYIKYGDIIEWFKEPSNYEIGVEKIHNAFEDFEFDFVTEGLRNLLRNIYFDKENIIKVESGNASSEYESLVIFLKNIFYYYLINYIEDPLKIDEITKHSFGFVIKRFLNSKIFDSTYFNHILNSFLWLKPETRFKGENEIIVKSGYSLKNLDLYFKNYYNPIIYANILNLNGINLEQFAKLKKFRDLKINQQIFSITNYPNNIAHSALNYYKNKYIRIGNTIGSDNFINKIDGKLLINNLDLQDNKQFFSDNKVSIKAYELQIIIFVILYIIGFSLMLFSTKIKSRDVWHSRSFPVVI</sequence>
<reference evidence="3 4" key="1">
    <citation type="submission" date="2019-08" db="EMBL/GenBank/DDBJ databases">
        <title>Complete genome sequence of Spiroplasma chinense CCH (DSM 19755).</title>
        <authorList>
            <person name="Shen H.-Y."/>
            <person name="Lin Y.-C."/>
            <person name="Chou L."/>
            <person name="Kuo C.-H."/>
        </authorList>
    </citation>
    <scope>NUCLEOTIDE SEQUENCE [LARGE SCALE GENOMIC DNA]</scope>
    <source>
        <strain evidence="3 4">CCH</strain>
    </source>
</reference>
<organism evidence="3 4">
    <name type="scientific">Spiroplasma chinense</name>
    <dbReference type="NCBI Taxonomy" id="216932"/>
    <lineage>
        <taxon>Bacteria</taxon>
        <taxon>Bacillati</taxon>
        <taxon>Mycoplasmatota</taxon>
        <taxon>Mollicutes</taxon>
        <taxon>Entomoplasmatales</taxon>
        <taxon>Spiroplasmataceae</taxon>
        <taxon>Spiroplasma</taxon>
    </lineage>
</organism>
<proteinExistence type="predicted"/>
<feature type="transmembrane region" description="Helical" evidence="2">
    <location>
        <begin position="170"/>
        <end position="188"/>
    </location>
</feature>
<keyword evidence="2" id="KW-0812">Transmembrane</keyword>
<evidence type="ECO:0000256" key="1">
    <source>
        <dbReference type="SAM" id="Coils"/>
    </source>
</evidence>
<feature type="transmembrane region" description="Helical" evidence="2">
    <location>
        <begin position="12"/>
        <end position="36"/>
    </location>
</feature>
<evidence type="ECO:0000313" key="3">
    <source>
        <dbReference type="EMBL" id="QEH61639.1"/>
    </source>
</evidence>
<feature type="coiled-coil region" evidence="1">
    <location>
        <begin position="229"/>
        <end position="256"/>
    </location>
</feature>
<gene>
    <name evidence="3" type="ORF">SCHIN_v1c04420</name>
</gene>
<dbReference type="Proteomes" id="UP000323144">
    <property type="component" value="Chromosome"/>
</dbReference>
<keyword evidence="2" id="KW-1133">Transmembrane helix</keyword>
<feature type="transmembrane region" description="Helical" evidence="2">
    <location>
        <begin position="115"/>
        <end position="137"/>
    </location>
</feature>
<evidence type="ECO:0000313" key="4">
    <source>
        <dbReference type="Proteomes" id="UP000323144"/>
    </source>
</evidence>
<dbReference type="RefSeq" id="WP_166508030.1">
    <property type="nucleotide sequence ID" value="NZ_CP043026.1"/>
</dbReference>
<keyword evidence="4" id="KW-1185">Reference proteome</keyword>
<keyword evidence="2" id="KW-0472">Membrane</keyword>
<dbReference type="AlphaFoldDB" id="A0A5B9Y4M8"/>
<protein>
    <submittedName>
        <fullName evidence="3">Uncharacterized protein</fullName>
    </submittedName>
</protein>
<keyword evidence="1" id="KW-0175">Coiled coil</keyword>
<feature type="transmembrane region" description="Helical" evidence="2">
    <location>
        <begin position="144"/>
        <end position="164"/>
    </location>
</feature>